<protein>
    <submittedName>
        <fullName evidence="8">Zinc-dependent alcohol dehydrogenase</fullName>
        <ecNumber evidence="8">1.1.1.-</ecNumber>
    </submittedName>
</protein>
<dbReference type="SUPFAM" id="SSF50129">
    <property type="entry name" value="GroES-like"/>
    <property type="match status" value="1"/>
</dbReference>
<comment type="cofactor">
    <cofactor evidence="1 5">
        <name>Zn(2+)</name>
        <dbReference type="ChEBI" id="CHEBI:29105"/>
    </cofactor>
</comment>
<evidence type="ECO:0000256" key="2">
    <source>
        <dbReference type="ARBA" id="ARBA00022723"/>
    </source>
</evidence>
<dbReference type="PROSITE" id="PS00059">
    <property type="entry name" value="ADH_ZINC"/>
    <property type="match status" value="1"/>
</dbReference>
<comment type="caution">
    <text evidence="8">The sequence shown here is derived from an EMBL/GenBank/DDBJ whole genome shotgun (WGS) entry which is preliminary data.</text>
</comment>
<dbReference type="InterPro" id="IPR011032">
    <property type="entry name" value="GroES-like_sf"/>
</dbReference>
<evidence type="ECO:0000256" key="4">
    <source>
        <dbReference type="ARBA" id="ARBA00023002"/>
    </source>
</evidence>
<evidence type="ECO:0000256" key="5">
    <source>
        <dbReference type="RuleBase" id="RU361277"/>
    </source>
</evidence>
<dbReference type="Proteomes" id="UP001589610">
    <property type="component" value="Unassembled WGS sequence"/>
</dbReference>
<sequence length="389" mass="42566">MKANCWMGRNTVEVREVPDPRILNSRDAVVRITSTAICGSDLHLYDGYIPTMKKGDILGHEFMGEVVEVGPKVSTLKVGDRVVVPFPIACGACTSCQHGMYSVCENSNPNAGMAEKLMGHAPSGIFGYSHMLGGYPGGQAQYARVPFADVGPIKIEDDLPDEKVLFLSDILPTGWMGAEMCDIKPGDTIAVWGAGPVGQFAVASAYLMGADRVICIDRFPYRLRNAERAGAETLNYEEVDVLDALRDMTAGRGPDACIDAVGMEAHHPVPAMYAYDRAKQAARLETERPYVLREAIMACRNGGIVSVIGVYGGMLDKFPMGSLMNRSLTLRSGQCHVQRYLKPLLNKIRKGDIDPSFVISHRMRLEDAPRGFEMFKNKVDDCNKIVLTP</sequence>
<gene>
    <name evidence="8" type="ORF">ACFFRH_12175</name>
</gene>
<dbReference type="InterPro" id="IPR013154">
    <property type="entry name" value="ADH-like_N"/>
</dbReference>
<feature type="domain" description="Alcohol dehydrogenase-like N-terminal" evidence="7">
    <location>
        <begin position="26"/>
        <end position="153"/>
    </location>
</feature>
<name>A0ABV5TD65_9ACTN</name>
<evidence type="ECO:0000256" key="1">
    <source>
        <dbReference type="ARBA" id="ARBA00001947"/>
    </source>
</evidence>
<dbReference type="InterPro" id="IPR013149">
    <property type="entry name" value="ADH-like_C"/>
</dbReference>
<evidence type="ECO:0000259" key="6">
    <source>
        <dbReference type="Pfam" id="PF00107"/>
    </source>
</evidence>
<dbReference type="Pfam" id="PF08240">
    <property type="entry name" value="ADH_N"/>
    <property type="match status" value="1"/>
</dbReference>
<dbReference type="CDD" id="cd08283">
    <property type="entry name" value="FDH_like_1"/>
    <property type="match status" value="1"/>
</dbReference>
<evidence type="ECO:0000256" key="3">
    <source>
        <dbReference type="ARBA" id="ARBA00022833"/>
    </source>
</evidence>
<comment type="similarity">
    <text evidence="5">Belongs to the zinc-containing alcohol dehydrogenase family.</text>
</comment>
<dbReference type="RefSeq" id="WP_344743181.1">
    <property type="nucleotide sequence ID" value="NZ_BAAAWW010000017.1"/>
</dbReference>
<evidence type="ECO:0000313" key="8">
    <source>
        <dbReference type="EMBL" id="MFB9676246.1"/>
    </source>
</evidence>
<dbReference type="GO" id="GO:0016491">
    <property type="term" value="F:oxidoreductase activity"/>
    <property type="evidence" value="ECO:0007669"/>
    <property type="project" value="UniProtKB-KW"/>
</dbReference>
<dbReference type="Gene3D" id="3.90.180.10">
    <property type="entry name" value="Medium-chain alcohol dehydrogenases, catalytic domain"/>
    <property type="match status" value="1"/>
</dbReference>
<organism evidence="8 9">
    <name type="scientific">Streptosporangium vulgare</name>
    <dbReference type="NCBI Taxonomy" id="46190"/>
    <lineage>
        <taxon>Bacteria</taxon>
        <taxon>Bacillati</taxon>
        <taxon>Actinomycetota</taxon>
        <taxon>Actinomycetes</taxon>
        <taxon>Streptosporangiales</taxon>
        <taxon>Streptosporangiaceae</taxon>
        <taxon>Streptosporangium</taxon>
    </lineage>
</organism>
<dbReference type="PANTHER" id="PTHR42813:SF2">
    <property type="entry name" value="DEHYDROGENASE, ZINC-CONTAINING, PUTATIVE (AFU_ORTHOLOGUE AFUA_2G02810)-RELATED"/>
    <property type="match status" value="1"/>
</dbReference>
<keyword evidence="4 8" id="KW-0560">Oxidoreductase</keyword>
<dbReference type="SUPFAM" id="SSF51735">
    <property type="entry name" value="NAD(P)-binding Rossmann-fold domains"/>
    <property type="match status" value="1"/>
</dbReference>
<keyword evidence="3 5" id="KW-0862">Zinc</keyword>
<accession>A0ABV5TD65</accession>
<evidence type="ECO:0000313" key="9">
    <source>
        <dbReference type="Proteomes" id="UP001589610"/>
    </source>
</evidence>
<keyword evidence="9" id="KW-1185">Reference proteome</keyword>
<dbReference type="PANTHER" id="PTHR42813">
    <property type="entry name" value="ZINC-TYPE ALCOHOL DEHYDROGENASE-LIKE"/>
    <property type="match status" value="1"/>
</dbReference>
<reference evidence="8 9" key="1">
    <citation type="submission" date="2024-09" db="EMBL/GenBank/DDBJ databases">
        <authorList>
            <person name="Sun Q."/>
            <person name="Mori K."/>
        </authorList>
    </citation>
    <scope>NUCLEOTIDE SEQUENCE [LARGE SCALE GENOMIC DNA]</scope>
    <source>
        <strain evidence="8 9">JCM 3028</strain>
    </source>
</reference>
<feature type="domain" description="Alcohol dehydrogenase-like C-terminal" evidence="6">
    <location>
        <begin position="196"/>
        <end position="264"/>
    </location>
</feature>
<dbReference type="Pfam" id="PF00107">
    <property type="entry name" value="ADH_zinc_N"/>
    <property type="match status" value="1"/>
</dbReference>
<dbReference type="EMBL" id="JBHMBS010000005">
    <property type="protein sequence ID" value="MFB9676246.1"/>
    <property type="molecule type" value="Genomic_DNA"/>
</dbReference>
<dbReference type="InterPro" id="IPR036291">
    <property type="entry name" value="NAD(P)-bd_dom_sf"/>
</dbReference>
<keyword evidence="2 5" id="KW-0479">Metal-binding</keyword>
<dbReference type="EC" id="1.1.1.-" evidence="8"/>
<dbReference type="Gene3D" id="3.40.50.720">
    <property type="entry name" value="NAD(P)-binding Rossmann-like Domain"/>
    <property type="match status" value="1"/>
</dbReference>
<proteinExistence type="inferred from homology"/>
<dbReference type="InterPro" id="IPR002328">
    <property type="entry name" value="ADH_Zn_CS"/>
</dbReference>
<evidence type="ECO:0000259" key="7">
    <source>
        <dbReference type="Pfam" id="PF08240"/>
    </source>
</evidence>